<comment type="similarity">
    <text evidence="1">Belongs to the ribosome association toxin RatA family.</text>
</comment>
<dbReference type="InterPro" id="IPR044996">
    <property type="entry name" value="COQ10-like"/>
</dbReference>
<keyword evidence="2" id="KW-1277">Toxin-antitoxin system</keyword>
<dbReference type="SUPFAM" id="SSF55961">
    <property type="entry name" value="Bet v1-like"/>
    <property type="match status" value="1"/>
</dbReference>
<dbReference type="RefSeq" id="WP_131482862.1">
    <property type="nucleotide sequence ID" value="NZ_SJDL01000027.1"/>
</dbReference>
<dbReference type="CDD" id="cd07813">
    <property type="entry name" value="COQ10p_like"/>
    <property type="match status" value="1"/>
</dbReference>
<organism evidence="4 5">
    <name type="scientific">Marinobacter halodurans</name>
    <dbReference type="NCBI Taxonomy" id="2528979"/>
    <lineage>
        <taxon>Bacteria</taxon>
        <taxon>Pseudomonadati</taxon>
        <taxon>Pseudomonadota</taxon>
        <taxon>Gammaproteobacteria</taxon>
        <taxon>Pseudomonadales</taxon>
        <taxon>Marinobacteraceae</taxon>
        <taxon>Marinobacter</taxon>
    </lineage>
</organism>
<evidence type="ECO:0000259" key="3">
    <source>
        <dbReference type="Pfam" id="PF03364"/>
    </source>
</evidence>
<evidence type="ECO:0000313" key="4">
    <source>
        <dbReference type="EMBL" id="TBW52519.1"/>
    </source>
</evidence>
<reference evidence="4 5" key="1">
    <citation type="submission" date="2019-02" db="EMBL/GenBank/DDBJ databases">
        <title>Marinobacter halodurans sp. nov., a marine bacterium isolated from sea tidal flat.</title>
        <authorList>
            <person name="Yoo Y."/>
            <person name="Lee D.W."/>
            <person name="Kim B.S."/>
            <person name="Kim J.-J."/>
        </authorList>
    </citation>
    <scope>NUCLEOTIDE SEQUENCE [LARGE SCALE GENOMIC DNA]</scope>
    <source>
        <strain evidence="4 5">YJ-S3-2</strain>
    </source>
</reference>
<feature type="domain" description="Coenzyme Q-binding protein COQ10 START" evidence="3">
    <location>
        <begin position="13"/>
        <end position="136"/>
    </location>
</feature>
<protein>
    <submittedName>
        <fullName evidence="4">Type II toxin-antitoxin system RatA family toxin</fullName>
    </submittedName>
</protein>
<keyword evidence="5" id="KW-1185">Reference proteome</keyword>
<evidence type="ECO:0000256" key="2">
    <source>
        <dbReference type="ARBA" id="ARBA00022649"/>
    </source>
</evidence>
<gene>
    <name evidence="4" type="ORF">EZI54_15865</name>
</gene>
<dbReference type="Proteomes" id="UP000313645">
    <property type="component" value="Unassembled WGS sequence"/>
</dbReference>
<dbReference type="InterPro" id="IPR023393">
    <property type="entry name" value="START-like_dom_sf"/>
</dbReference>
<accession>A0ABY1ZLI8</accession>
<dbReference type="InterPro" id="IPR005031">
    <property type="entry name" value="COQ10_START"/>
</dbReference>
<evidence type="ECO:0000256" key="1">
    <source>
        <dbReference type="ARBA" id="ARBA00008918"/>
    </source>
</evidence>
<proteinExistence type="inferred from homology"/>
<dbReference type="Pfam" id="PF03364">
    <property type="entry name" value="Polyketide_cyc"/>
    <property type="match status" value="1"/>
</dbReference>
<dbReference type="PANTHER" id="PTHR12901:SF10">
    <property type="entry name" value="COENZYME Q-BINDING PROTEIN COQ10, MITOCHONDRIAL"/>
    <property type="match status" value="1"/>
</dbReference>
<comment type="caution">
    <text evidence="4">The sequence shown here is derived from an EMBL/GenBank/DDBJ whole genome shotgun (WGS) entry which is preliminary data.</text>
</comment>
<evidence type="ECO:0000313" key="5">
    <source>
        <dbReference type="Proteomes" id="UP000313645"/>
    </source>
</evidence>
<dbReference type="PANTHER" id="PTHR12901">
    <property type="entry name" value="SPERM PROTEIN HOMOLOG"/>
    <property type="match status" value="1"/>
</dbReference>
<dbReference type="EMBL" id="SJDL01000027">
    <property type="protein sequence ID" value="TBW52519.1"/>
    <property type="molecule type" value="Genomic_DNA"/>
</dbReference>
<dbReference type="Gene3D" id="3.30.530.20">
    <property type="match status" value="1"/>
</dbReference>
<sequence length="148" mass="16375">MAQVIEKSALVWHSAEQMYALVNDVDRYPEFLPWCDGTEIHTASDTEIVASIDVAKSGVRHRLTTRNRLEAPHQIEMSLVEGPFSNLGGSWEFVALNENACKVILKLRFELAGSLARMTFGKVFGQAANTMVDAFCQRAKVVYGGEAP</sequence>
<name>A0ABY1ZLI8_9GAMM</name>